<evidence type="ECO:0000313" key="3">
    <source>
        <dbReference type="EMBL" id="MDT0341301.1"/>
    </source>
</evidence>
<protein>
    <recommendedName>
        <fullName evidence="5">Integral membrane protein</fullName>
    </recommendedName>
</protein>
<keyword evidence="4" id="KW-1185">Reference proteome</keyword>
<feature type="region of interest" description="Disordered" evidence="1">
    <location>
        <begin position="1"/>
        <end position="27"/>
    </location>
</feature>
<keyword evidence="2" id="KW-0812">Transmembrane</keyword>
<feature type="compositionally biased region" description="Basic and acidic residues" evidence="1">
    <location>
        <begin position="1"/>
        <end position="14"/>
    </location>
</feature>
<feature type="transmembrane region" description="Helical" evidence="2">
    <location>
        <begin position="79"/>
        <end position="101"/>
    </location>
</feature>
<dbReference type="Proteomes" id="UP001183246">
    <property type="component" value="Unassembled WGS sequence"/>
</dbReference>
<organism evidence="3 4">
    <name type="scientific">Streptomyces litchfieldiae</name>
    <dbReference type="NCBI Taxonomy" id="3075543"/>
    <lineage>
        <taxon>Bacteria</taxon>
        <taxon>Bacillati</taxon>
        <taxon>Actinomycetota</taxon>
        <taxon>Actinomycetes</taxon>
        <taxon>Kitasatosporales</taxon>
        <taxon>Streptomycetaceae</taxon>
        <taxon>Streptomyces</taxon>
    </lineage>
</organism>
<feature type="transmembrane region" description="Helical" evidence="2">
    <location>
        <begin position="54"/>
        <end position="73"/>
    </location>
</feature>
<evidence type="ECO:0000313" key="4">
    <source>
        <dbReference type="Proteomes" id="UP001183246"/>
    </source>
</evidence>
<evidence type="ECO:0000256" key="1">
    <source>
        <dbReference type="SAM" id="MobiDB-lite"/>
    </source>
</evidence>
<evidence type="ECO:0000256" key="2">
    <source>
        <dbReference type="SAM" id="Phobius"/>
    </source>
</evidence>
<keyword evidence="2" id="KW-0472">Membrane</keyword>
<dbReference type="RefSeq" id="WP_311702416.1">
    <property type="nucleotide sequence ID" value="NZ_JAVREL010000001.1"/>
</dbReference>
<evidence type="ECO:0008006" key="5">
    <source>
        <dbReference type="Google" id="ProtNLM"/>
    </source>
</evidence>
<accession>A0ABU2MI95</accession>
<proteinExistence type="predicted"/>
<gene>
    <name evidence="3" type="ORF">RM590_01315</name>
</gene>
<feature type="transmembrane region" description="Helical" evidence="2">
    <location>
        <begin position="131"/>
        <end position="149"/>
    </location>
</feature>
<feature type="transmembrane region" description="Helical" evidence="2">
    <location>
        <begin position="155"/>
        <end position="176"/>
    </location>
</feature>
<comment type="caution">
    <text evidence="3">The sequence shown here is derived from an EMBL/GenBank/DDBJ whole genome shotgun (WGS) entry which is preliminary data.</text>
</comment>
<reference evidence="4" key="1">
    <citation type="submission" date="2023-07" db="EMBL/GenBank/DDBJ databases">
        <title>30 novel species of actinomycetes from the DSMZ collection.</title>
        <authorList>
            <person name="Nouioui I."/>
        </authorList>
    </citation>
    <scope>NUCLEOTIDE SEQUENCE [LARGE SCALE GENOMIC DNA]</scope>
    <source>
        <strain evidence="4">DSM 44938</strain>
    </source>
</reference>
<dbReference type="EMBL" id="JAVREL010000001">
    <property type="protein sequence ID" value="MDT0341301.1"/>
    <property type="molecule type" value="Genomic_DNA"/>
</dbReference>
<keyword evidence="2" id="KW-1133">Transmembrane helix</keyword>
<sequence>MTADARNERHRANDGNEGNDDMTAEPTTYDRRMLRLMNREDGARLHARRGQRRAWTAAHIALTAATPAAFPLAGDNAVLLLALVVPLTLAWCVCTGVLNASTRGLLELRARVLDERQLAERGRAHTAAHRAQLSLMLAAFAGLGIAVGISGEITAGPLAAVLLGLLLTHWLLPLWIAALRAPDEPQDDVVEEAGRTA</sequence>
<name>A0ABU2MI95_9ACTN</name>